<evidence type="ECO:0000313" key="6">
    <source>
        <dbReference type="Proteomes" id="UP000254060"/>
    </source>
</evidence>
<keyword evidence="5" id="KW-0645">Protease</keyword>
<dbReference type="STRING" id="1397694.GCA_000702585_02287"/>
<dbReference type="InterPro" id="IPR011765">
    <property type="entry name" value="Pept_M16_N"/>
</dbReference>
<evidence type="ECO:0000313" key="5">
    <source>
        <dbReference type="EMBL" id="STO08421.1"/>
    </source>
</evidence>
<proteinExistence type="inferred from homology"/>
<dbReference type="Pfam" id="PF00675">
    <property type="entry name" value="Peptidase_M16"/>
    <property type="match status" value="1"/>
</dbReference>
<organism evidence="5 6">
    <name type="scientific">Exiguobacterium aurantiacum</name>
    <dbReference type="NCBI Taxonomy" id="33987"/>
    <lineage>
        <taxon>Bacteria</taxon>
        <taxon>Bacillati</taxon>
        <taxon>Bacillota</taxon>
        <taxon>Bacilli</taxon>
        <taxon>Bacillales</taxon>
        <taxon>Bacillales Family XII. Incertae Sedis</taxon>
        <taxon>Exiguobacterium</taxon>
    </lineage>
</organism>
<evidence type="ECO:0000259" key="4">
    <source>
        <dbReference type="Pfam" id="PF05193"/>
    </source>
</evidence>
<dbReference type="InterPro" id="IPR011249">
    <property type="entry name" value="Metalloenz_LuxS/M16"/>
</dbReference>
<keyword evidence="5" id="KW-0378">Hydrolase</keyword>
<dbReference type="PANTHER" id="PTHR11851">
    <property type="entry name" value="METALLOPROTEASE"/>
    <property type="match status" value="1"/>
</dbReference>
<dbReference type="Pfam" id="PF05193">
    <property type="entry name" value="Peptidase_M16_C"/>
    <property type="match status" value="1"/>
</dbReference>
<feature type="domain" description="Peptidase M16 N-terminal" evidence="3">
    <location>
        <begin position="18"/>
        <end position="158"/>
    </location>
</feature>
<dbReference type="RefSeq" id="WP_029335354.1">
    <property type="nucleotide sequence ID" value="NZ_UGGP01000001.1"/>
</dbReference>
<dbReference type="Gene3D" id="3.30.830.10">
    <property type="entry name" value="Metalloenzyme, LuxS/M16 peptidase-like"/>
    <property type="match status" value="2"/>
</dbReference>
<evidence type="ECO:0000259" key="3">
    <source>
        <dbReference type="Pfam" id="PF00675"/>
    </source>
</evidence>
<dbReference type="GO" id="GO:0046872">
    <property type="term" value="F:metal ion binding"/>
    <property type="evidence" value="ECO:0007669"/>
    <property type="project" value="InterPro"/>
</dbReference>
<reference evidence="5 6" key="1">
    <citation type="submission" date="2018-06" db="EMBL/GenBank/DDBJ databases">
        <authorList>
            <consortium name="Pathogen Informatics"/>
            <person name="Doyle S."/>
        </authorList>
    </citation>
    <scope>NUCLEOTIDE SEQUENCE [LARGE SCALE GENOMIC DNA]</scope>
    <source>
        <strain evidence="5 6">NCTC13163</strain>
    </source>
</reference>
<accession>A0A377FUD0</accession>
<dbReference type="FunFam" id="3.30.830.10:FF:000008">
    <property type="entry name" value="Mitochondrial-processing peptidase subunit beta"/>
    <property type="match status" value="1"/>
</dbReference>
<dbReference type="EMBL" id="UGGP01000001">
    <property type="protein sequence ID" value="STO08421.1"/>
    <property type="molecule type" value="Genomic_DNA"/>
</dbReference>
<comment type="similarity">
    <text evidence="1 2">Belongs to the peptidase M16 family.</text>
</comment>
<evidence type="ECO:0000256" key="2">
    <source>
        <dbReference type="RuleBase" id="RU004447"/>
    </source>
</evidence>
<feature type="domain" description="Peptidase M16 C-terminal" evidence="4">
    <location>
        <begin position="165"/>
        <end position="337"/>
    </location>
</feature>
<dbReference type="InterPro" id="IPR007863">
    <property type="entry name" value="Peptidase_M16_C"/>
</dbReference>
<dbReference type="InterPro" id="IPR050361">
    <property type="entry name" value="MPP/UQCRC_Complex"/>
</dbReference>
<sequence length="411" mass="45722">MEIITLQNGVRIVVEPMADVRSTSTGVFIKAGTRTESTTEIGISHLIEHMLFKGTKTKTAKEIASFFDELGGSVNAFTSKDHTCYYVKTLDEHAVVAFDALADMLFQSLFDKTELEKEKRVVLEEIKMYEDTPEDLVHELLAKAVYQDDVLAEPILGTEASVLGLSREQLLRYVATMYTGNRVVVSIAGHVPDALVDAVKARFAELPSGESSKESTVPTLHAEVVKKQKETEQAHLCWNFEAIAATDDRLPHLALMNNAIGATMSSRLFQSIREEEGLAYSIYSYYTTFDDHGTFTIYIGTSPDTLEQVEAIMVRELTELKQSGLTDEEVEKGKRQLKGSLVLGNESTSARMNRNGRNLVLLDEVEPIDVVLDKVDRIETGEVNALIREVLNHAPAKSYVLPSEDRLETEL</sequence>
<dbReference type="GO" id="GO:0004222">
    <property type="term" value="F:metalloendopeptidase activity"/>
    <property type="evidence" value="ECO:0007669"/>
    <property type="project" value="UniProtKB-EC"/>
</dbReference>
<gene>
    <name evidence="5" type="primary">ptrA</name>
    <name evidence="5" type="ORF">NCTC13163_01791</name>
</gene>
<evidence type="ECO:0000256" key="1">
    <source>
        <dbReference type="ARBA" id="ARBA00007261"/>
    </source>
</evidence>
<name>A0A377FUD0_9BACL</name>
<dbReference type="GO" id="GO:0006508">
    <property type="term" value="P:proteolysis"/>
    <property type="evidence" value="ECO:0007669"/>
    <property type="project" value="UniProtKB-KW"/>
</dbReference>
<dbReference type="OrthoDB" id="9811314at2"/>
<dbReference type="PROSITE" id="PS00143">
    <property type="entry name" value="INSULINASE"/>
    <property type="match status" value="1"/>
</dbReference>
<dbReference type="Proteomes" id="UP000254060">
    <property type="component" value="Unassembled WGS sequence"/>
</dbReference>
<dbReference type="PANTHER" id="PTHR11851:SF49">
    <property type="entry name" value="MITOCHONDRIAL-PROCESSING PEPTIDASE SUBUNIT ALPHA"/>
    <property type="match status" value="1"/>
</dbReference>
<dbReference type="InterPro" id="IPR001431">
    <property type="entry name" value="Pept_M16_Zn_BS"/>
</dbReference>
<protein>
    <submittedName>
        <fullName evidence="5">Protease 3</fullName>
        <ecNumber evidence="5">3.4.24.55</ecNumber>
    </submittedName>
</protein>
<dbReference type="EC" id="3.4.24.55" evidence="5"/>
<dbReference type="SUPFAM" id="SSF63411">
    <property type="entry name" value="LuxS/MPP-like metallohydrolase"/>
    <property type="match status" value="2"/>
</dbReference>
<dbReference type="AlphaFoldDB" id="A0A377FUD0"/>